<keyword evidence="1" id="KW-1133">Transmembrane helix</keyword>
<proteinExistence type="predicted"/>
<sequence>MKVNEEVNEKVEKSGSVEENAVYIDFDKLTPMEKMQVAIFTNTNEVNQALRTIMKLQLGIFLIMSLYGIANILEAIGVWLK</sequence>
<evidence type="ECO:0000256" key="1">
    <source>
        <dbReference type="SAM" id="Phobius"/>
    </source>
</evidence>
<organism evidence="2">
    <name type="scientific">viral metagenome</name>
    <dbReference type="NCBI Taxonomy" id="1070528"/>
    <lineage>
        <taxon>unclassified sequences</taxon>
        <taxon>metagenomes</taxon>
        <taxon>organismal metagenomes</taxon>
    </lineage>
</organism>
<feature type="transmembrane region" description="Helical" evidence="1">
    <location>
        <begin position="58"/>
        <end position="80"/>
    </location>
</feature>
<accession>A0A6M3K2W4</accession>
<dbReference type="AlphaFoldDB" id="A0A6M3K2W4"/>
<dbReference type="EMBL" id="MT142152">
    <property type="protein sequence ID" value="QJA75277.1"/>
    <property type="molecule type" value="Genomic_DNA"/>
</dbReference>
<reference evidence="2" key="1">
    <citation type="submission" date="2020-03" db="EMBL/GenBank/DDBJ databases">
        <title>The deep terrestrial virosphere.</title>
        <authorList>
            <person name="Holmfeldt K."/>
            <person name="Nilsson E."/>
            <person name="Simone D."/>
            <person name="Lopez-Fernandez M."/>
            <person name="Wu X."/>
            <person name="de Brujin I."/>
            <person name="Lundin D."/>
            <person name="Andersson A."/>
            <person name="Bertilsson S."/>
            <person name="Dopson M."/>
        </authorList>
    </citation>
    <scope>NUCLEOTIDE SEQUENCE</scope>
    <source>
        <strain evidence="2">MM415A01838</strain>
    </source>
</reference>
<evidence type="ECO:0000313" key="2">
    <source>
        <dbReference type="EMBL" id="QJA75277.1"/>
    </source>
</evidence>
<name>A0A6M3K2W4_9ZZZZ</name>
<keyword evidence="1" id="KW-0472">Membrane</keyword>
<protein>
    <submittedName>
        <fullName evidence="2">Uncharacterized protein</fullName>
    </submittedName>
</protein>
<keyword evidence="1" id="KW-0812">Transmembrane</keyword>
<gene>
    <name evidence="2" type="ORF">MM415A01838_0017</name>
</gene>